<dbReference type="SUPFAM" id="SSF56672">
    <property type="entry name" value="DNA/RNA polymerases"/>
    <property type="match status" value="1"/>
</dbReference>
<dbReference type="Proteomes" id="UP000515124">
    <property type="component" value="Unplaced"/>
</dbReference>
<dbReference type="InterPro" id="IPR026960">
    <property type="entry name" value="RVT-Znf"/>
</dbReference>
<organism evidence="3 4">
    <name type="scientific">Prunus avium</name>
    <name type="common">Cherry</name>
    <name type="synonym">Cerasus avium</name>
    <dbReference type="NCBI Taxonomy" id="42229"/>
    <lineage>
        <taxon>Eukaryota</taxon>
        <taxon>Viridiplantae</taxon>
        <taxon>Streptophyta</taxon>
        <taxon>Embryophyta</taxon>
        <taxon>Tracheophyta</taxon>
        <taxon>Spermatophyta</taxon>
        <taxon>Magnoliopsida</taxon>
        <taxon>eudicotyledons</taxon>
        <taxon>Gunneridae</taxon>
        <taxon>Pentapetalae</taxon>
        <taxon>rosids</taxon>
        <taxon>fabids</taxon>
        <taxon>Rosales</taxon>
        <taxon>Rosaceae</taxon>
        <taxon>Amygdaloideae</taxon>
        <taxon>Amygdaleae</taxon>
        <taxon>Prunus</taxon>
    </lineage>
</organism>
<keyword evidence="3" id="KW-1185">Reference proteome</keyword>
<evidence type="ECO:0000259" key="2">
    <source>
        <dbReference type="Pfam" id="PF13966"/>
    </source>
</evidence>
<dbReference type="KEGG" id="pavi:110753955"/>
<proteinExistence type="predicted"/>
<feature type="domain" description="Reverse transcriptase zinc-binding" evidence="2">
    <location>
        <begin position="543"/>
        <end position="628"/>
    </location>
</feature>
<dbReference type="AlphaFoldDB" id="A0A6P5SA34"/>
<protein>
    <submittedName>
        <fullName evidence="4">Uncharacterized protein LOC110753955</fullName>
    </submittedName>
</protein>
<dbReference type="GeneID" id="110753955"/>
<dbReference type="Pfam" id="PF13966">
    <property type="entry name" value="zf-RVT"/>
    <property type="match status" value="1"/>
</dbReference>
<evidence type="ECO:0000259" key="1">
    <source>
        <dbReference type="Pfam" id="PF00078"/>
    </source>
</evidence>
<evidence type="ECO:0000313" key="4">
    <source>
        <dbReference type="RefSeq" id="XP_021810643.1"/>
    </source>
</evidence>
<dbReference type="PANTHER" id="PTHR19446">
    <property type="entry name" value="REVERSE TRANSCRIPTASES"/>
    <property type="match status" value="1"/>
</dbReference>
<dbReference type="RefSeq" id="XP_021810643.1">
    <property type="nucleotide sequence ID" value="XM_021954951.1"/>
</dbReference>
<dbReference type="CDD" id="cd01650">
    <property type="entry name" value="RT_nLTR_like"/>
    <property type="match status" value="1"/>
</dbReference>
<dbReference type="Pfam" id="PF00078">
    <property type="entry name" value="RVT_1"/>
    <property type="match status" value="1"/>
</dbReference>
<reference evidence="4" key="1">
    <citation type="submission" date="2025-08" db="UniProtKB">
        <authorList>
            <consortium name="RefSeq"/>
        </authorList>
    </citation>
    <scope>IDENTIFICATION</scope>
</reference>
<name>A0A6P5SA34_PRUAV</name>
<accession>A0A6P5SA34</accession>
<dbReference type="InterPro" id="IPR000477">
    <property type="entry name" value="RT_dom"/>
</dbReference>
<feature type="domain" description="Reverse transcriptase" evidence="1">
    <location>
        <begin position="202"/>
        <end position="317"/>
    </location>
</feature>
<sequence length="673" mass="76996">MVRLSSTHLPDKDCVPSRFQAMWFTHPEFSEFITDLWQSNNGNTVLKSAGLVSPLVSWNRQEELFWLQKSRNTWLKERGRNTRFFHLSTVIRRRRNKLEGLNNEAGNWFAPHLFSRLADTDLEGLSCEVTDDEVKNSLFAIGGLKTPGSEGFPALFYQKYWGMCYADIIALVKDCFLTASLPENINETLIALVPKIEGHVSMTQLRPISLCNTLYKVISKILVARLRPYMASLVSPNQVSFVPGRQIVDNIVVAQEMLHKFKISKGGKGFIAWNFIAWKVDLSKAYDRLSWDFIREVVWEVGICGRILELLMQCINSVRYKLSHIIQQSIQDKAWKPVQICQSGPFISHLFFAGDLILFGKASVNQAIVMKNCLDGFCRLSGQKKLDQLNRNFLWGHTTDQAKVHLVNWDTACKPKFAGGLGIKNSAPMNQALLAKTGWHLLQCEQGLWAQVFNAKYLRHCDILAAKDLQFQSSSNQFALIDLSEDMLQLNASDFLEDGVWDFNYLVECLLMNIVNLILSTHAGYNGSGEDKCIRQSTSNGQFSVKTAYSTFYLDEGNANWKWDFIWKLHVLPKVKTFLWVLCHKKLLTNAQRLKRKLTNVAVCPICECPLESCVHLFKDCTATLAIWNRLGFGRVESGQLMDDYDDWLLNNLKLKRFVIHGLRWYLVFAIFL</sequence>
<dbReference type="InterPro" id="IPR043502">
    <property type="entry name" value="DNA/RNA_pol_sf"/>
</dbReference>
<gene>
    <name evidence="4" type="primary">LOC110753955</name>
</gene>
<evidence type="ECO:0000313" key="3">
    <source>
        <dbReference type="Proteomes" id="UP000515124"/>
    </source>
</evidence>